<dbReference type="Gene3D" id="3.10.129.10">
    <property type="entry name" value="Hotdog Thioesterase"/>
    <property type="match status" value="1"/>
</dbReference>
<dbReference type="SUPFAM" id="SSF54637">
    <property type="entry name" value="Thioesterase/thiol ester dehydrase-isomerase"/>
    <property type="match status" value="1"/>
</dbReference>
<comment type="caution">
    <text evidence="1">The sequence shown here is derived from an EMBL/GenBank/DDBJ whole genome shotgun (WGS) entry which is preliminary data.</text>
</comment>
<dbReference type="CDD" id="cd00586">
    <property type="entry name" value="4HBT"/>
    <property type="match status" value="1"/>
</dbReference>
<reference evidence="1 2" key="1">
    <citation type="submission" date="2023-09" db="EMBL/GenBank/DDBJ databases">
        <authorList>
            <person name="Rey-Velasco X."/>
        </authorList>
    </citation>
    <scope>NUCLEOTIDE SEQUENCE [LARGE SCALE GENOMIC DNA]</scope>
    <source>
        <strain evidence="1 2">F158</strain>
    </source>
</reference>
<evidence type="ECO:0000313" key="2">
    <source>
        <dbReference type="Proteomes" id="UP001265259"/>
    </source>
</evidence>
<sequence>MPFEISKPMRFGDCDLTGIAYHPAYLSMLVDVNEAMFASIGITWKEIMLERNLGMPVLKMNIEFYKPAFYGDMLDFSMHIRRIGNSSMDLETIARVKGEAIWKVSERVVLTSTDTHKSLPWPDDMRQGLQRYLDPAEE</sequence>
<protein>
    <submittedName>
        <fullName evidence="1">Thioesterase family protein</fullName>
        <ecNumber evidence="1">3.1.2.-</ecNumber>
    </submittedName>
</protein>
<keyword evidence="1" id="KW-0378">Hydrolase</keyword>
<organism evidence="1 2">
    <name type="scientific">Tropicimonas omnivorans</name>
    <dbReference type="NCBI Taxonomy" id="3075590"/>
    <lineage>
        <taxon>Bacteria</taxon>
        <taxon>Pseudomonadati</taxon>
        <taxon>Pseudomonadota</taxon>
        <taxon>Alphaproteobacteria</taxon>
        <taxon>Rhodobacterales</taxon>
        <taxon>Roseobacteraceae</taxon>
        <taxon>Tropicimonas</taxon>
    </lineage>
</organism>
<proteinExistence type="predicted"/>
<dbReference type="Proteomes" id="UP001265259">
    <property type="component" value="Unassembled WGS sequence"/>
</dbReference>
<gene>
    <name evidence="1" type="ORF">RM543_02975</name>
</gene>
<dbReference type="EMBL" id="JAVRHL010000001">
    <property type="protein sequence ID" value="MDT0681635.1"/>
    <property type="molecule type" value="Genomic_DNA"/>
</dbReference>
<dbReference type="PANTHER" id="PTHR31793:SF24">
    <property type="entry name" value="LONG-CHAIN ACYL-COA THIOESTERASE FADM"/>
    <property type="match status" value="1"/>
</dbReference>
<evidence type="ECO:0000313" key="1">
    <source>
        <dbReference type="EMBL" id="MDT0681635.1"/>
    </source>
</evidence>
<dbReference type="Pfam" id="PF13279">
    <property type="entry name" value="4HBT_2"/>
    <property type="match status" value="1"/>
</dbReference>
<dbReference type="InterPro" id="IPR050563">
    <property type="entry name" value="4-hydroxybenzoyl-CoA_TE"/>
</dbReference>
<dbReference type="EC" id="3.1.2.-" evidence="1"/>
<dbReference type="RefSeq" id="WP_311689407.1">
    <property type="nucleotide sequence ID" value="NZ_JAVRHL010000001.1"/>
</dbReference>
<keyword evidence="2" id="KW-1185">Reference proteome</keyword>
<dbReference type="GO" id="GO:0016787">
    <property type="term" value="F:hydrolase activity"/>
    <property type="evidence" value="ECO:0007669"/>
    <property type="project" value="UniProtKB-KW"/>
</dbReference>
<accession>A0ABU3DD41</accession>
<name>A0ABU3DD41_9RHOB</name>
<dbReference type="InterPro" id="IPR029069">
    <property type="entry name" value="HotDog_dom_sf"/>
</dbReference>
<dbReference type="PANTHER" id="PTHR31793">
    <property type="entry name" value="4-HYDROXYBENZOYL-COA THIOESTERASE FAMILY MEMBER"/>
    <property type="match status" value="1"/>
</dbReference>